<name>A0A916J5P2_9PROT</name>
<dbReference type="Proteomes" id="UP000742786">
    <property type="component" value="Unassembled WGS sequence"/>
</dbReference>
<accession>A0A916J5P2</accession>
<dbReference type="RefSeq" id="WP_220636271.1">
    <property type="nucleotide sequence ID" value="NZ_CAJQUM010000001.1"/>
</dbReference>
<feature type="signal peptide" evidence="1">
    <location>
        <begin position="1"/>
        <end position="23"/>
    </location>
</feature>
<keyword evidence="1" id="KW-0732">Signal</keyword>
<protein>
    <submittedName>
        <fullName evidence="2">Uncharacterized protein</fullName>
    </submittedName>
</protein>
<comment type="caution">
    <text evidence="2">The sequence shown here is derived from an EMBL/GenBank/DDBJ whole genome shotgun (WGS) entry which is preliminary data.</text>
</comment>
<proteinExistence type="predicted"/>
<organism evidence="2 3">
    <name type="scientific">Georgfuchsia toluolica</name>
    <dbReference type="NCBI Taxonomy" id="424218"/>
    <lineage>
        <taxon>Bacteria</taxon>
        <taxon>Pseudomonadati</taxon>
        <taxon>Pseudomonadota</taxon>
        <taxon>Betaproteobacteria</taxon>
        <taxon>Nitrosomonadales</taxon>
        <taxon>Sterolibacteriaceae</taxon>
        <taxon>Georgfuchsia</taxon>
    </lineage>
</organism>
<feature type="chain" id="PRO_5037526473" evidence="1">
    <location>
        <begin position="24"/>
        <end position="147"/>
    </location>
</feature>
<sequence length="147" mass="16370">MNAKIFIPAILSAALIAVPPAIAAGPHWQNKDIRHFQDRDVHRWATGHWYHGHHDGRLGWWWVVGPAVATALWYSYPAPVYPYPDPYVPAPMVVVPAPTQMIQQAPLLAEPAAPSVWYFCQSSGKYYPYTAACPEGWKTVPATPPSQ</sequence>
<dbReference type="AlphaFoldDB" id="A0A916J5P2"/>
<dbReference type="EMBL" id="CAJQUM010000001">
    <property type="protein sequence ID" value="CAG4884416.1"/>
    <property type="molecule type" value="Genomic_DNA"/>
</dbReference>
<evidence type="ECO:0000313" key="3">
    <source>
        <dbReference type="Proteomes" id="UP000742786"/>
    </source>
</evidence>
<gene>
    <name evidence="2" type="ORF">GTOL_12299</name>
</gene>
<keyword evidence="3" id="KW-1185">Reference proteome</keyword>
<reference evidence="2" key="1">
    <citation type="submission" date="2021-04" db="EMBL/GenBank/DDBJ databases">
        <authorList>
            <person name="Hornung B."/>
        </authorList>
    </citation>
    <scope>NUCLEOTIDE SEQUENCE</scope>
    <source>
        <strain evidence="2">G5G6</strain>
    </source>
</reference>
<evidence type="ECO:0000313" key="2">
    <source>
        <dbReference type="EMBL" id="CAG4884416.1"/>
    </source>
</evidence>
<evidence type="ECO:0000256" key="1">
    <source>
        <dbReference type="SAM" id="SignalP"/>
    </source>
</evidence>